<organism evidence="2 3">
    <name type="scientific">Mycetomoellerius zeteki</name>
    <dbReference type="NCBI Taxonomy" id="64791"/>
    <lineage>
        <taxon>Eukaryota</taxon>
        <taxon>Metazoa</taxon>
        <taxon>Ecdysozoa</taxon>
        <taxon>Arthropoda</taxon>
        <taxon>Hexapoda</taxon>
        <taxon>Insecta</taxon>
        <taxon>Pterygota</taxon>
        <taxon>Neoptera</taxon>
        <taxon>Endopterygota</taxon>
        <taxon>Hymenoptera</taxon>
        <taxon>Apocrita</taxon>
        <taxon>Aculeata</taxon>
        <taxon>Formicoidea</taxon>
        <taxon>Formicidae</taxon>
        <taxon>Myrmicinae</taxon>
        <taxon>Mycetomoellerius</taxon>
    </lineage>
</organism>
<name>A0A151WNX4_9HYME</name>
<proteinExistence type="predicted"/>
<accession>A0A151WNX4</accession>
<dbReference type="Proteomes" id="UP000075809">
    <property type="component" value="Unassembled WGS sequence"/>
</dbReference>
<reference evidence="2 3" key="1">
    <citation type="submission" date="2015-09" db="EMBL/GenBank/DDBJ databases">
        <title>Trachymyrmex zeteki WGS genome.</title>
        <authorList>
            <person name="Nygaard S."/>
            <person name="Hu H."/>
            <person name="Boomsma J."/>
            <person name="Zhang G."/>
        </authorList>
    </citation>
    <scope>NUCLEOTIDE SEQUENCE [LARGE SCALE GENOMIC DNA]</scope>
    <source>
        <strain evidence="2">Tzet28-1</strain>
        <tissue evidence="2">Whole body</tissue>
    </source>
</reference>
<evidence type="ECO:0000313" key="3">
    <source>
        <dbReference type="Proteomes" id="UP000075809"/>
    </source>
</evidence>
<feature type="region of interest" description="Disordered" evidence="1">
    <location>
        <begin position="130"/>
        <end position="179"/>
    </location>
</feature>
<evidence type="ECO:0000313" key="2">
    <source>
        <dbReference type="EMBL" id="KYQ49566.1"/>
    </source>
</evidence>
<sequence>MHLMTYISPRVAIWGPFCPASIYVAHGKSCARACLHLLFLFHRARGAPLLDVSGFLRYRESFRVRLRATDYRNQAIPGSGISTANYNHRFFSYVTSLFSCRFVRTAPRMYDQTDDRGEPRAVAAEVLQAPAPGPTGLSACSSPRADGGPPGRRLRDDEDGALEAGDAGGGDGVGSEAAGSSVLESWGLSADGREWWWSEERWCCWCPGPPPPLPLPLPPPAAAAVAAAGPEPAAAAAAAAAPSWKWDSADSRCPRCRSRTRPTSSPLPPCPCCRCCCCCCCGS</sequence>
<protein>
    <submittedName>
        <fullName evidence="2">Uncharacterized protein</fullName>
    </submittedName>
</protein>
<dbReference type="AlphaFoldDB" id="A0A151WNX4"/>
<evidence type="ECO:0000256" key="1">
    <source>
        <dbReference type="SAM" id="MobiDB-lite"/>
    </source>
</evidence>
<dbReference type="EMBL" id="KQ982893">
    <property type="protein sequence ID" value="KYQ49566.1"/>
    <property type="molecule type" value="Genomic_DNA"/>
</dbReference>
<gene>
    <name evidence="2" type="ORF">ALC60_11350</name>
</gene>
<keyword evidence="3" id="KW-1185">Reference proteome</keyword>